<dbReference type="GO" id="GO:0008270">
    <property type="term" value="F:zinc ion binding"/>
    <property type="evidence" value="ECO:0007669"/>
    <property type="project" value="InterPro"/>
</dbReference>
<evidence type="ECO:0000313" key="6">
    <source>
        <dbReference type="EMBL" id="CAB4866205.1"/>
    </source>
</evidence>
<keyword evidence="4" id="KW-0862">Zinc</keyword>
<comment type="similarity">
    <text evidence="2">Belongs to the beta-class carbonic anhydrase family.</text>
</comment>
<dbReference type="PANTHER" id="PTHR43175">
    <property type="entry name" value="CARBONIC ANHYDRASE"/>
    <property type="match status" value="1"/>
</dbReference>
<sequence length="169" mass="18356">MPTSPDPIETAVLHNQDYVQHHGVRLLPTEPSKHLAIVTCMDSRLDLFGALGLDLGEAHIIRNAGGIATDDVVRSLILSQRLLGTDRIMVIHHTRCGLEGLDEEGLRSTIEKETGVTTQMAFGSFNDAASDVQKTAARLSSEPALQQVDIQGFVFDVDNGLLTTVQLEK</sequence>
<dbReference type="InterPro" id="IPR036874">
    <property type="entry name" value="Carbonic_anhydrase_sf"/>
</dbReference>
<dbReference type="SMART" id="SM00947">
    <property type="entry name" value="Pro_CA"/>
    <property type="match status" value="1"/>
</dbReference>
<dbReference type="GO" id="GO:0004089">
    <property type="term" value="F:carbonate dehydratase activity"/>
    <property type="evidence" value="ECO:0007669"/>
    <property type="project" value="InterPro"/>
</dbReference>
<dbReference type="Pfam" id="PF00484">
    <property type="entry name" value="Pro_CA"/>
    <property type="match status" value="1"/>
</dbReference>
<evidence type="ECO:0000313" key="7">
    <source>
        <dbReference type="EMBL" id="CAB5018049.1"/>
    </source>
</evidence>
<dbReference type="EMBL" id="CAFABE010000024">
    <property type="protein sequence ID" value="CAB4825042.1"/>
    <property type="molecule type" value="Genomic_DNA"/>
</dbReference>
<dbReference type="PANTHER" id="PTHR43175:SF3">
    <property type="entry name" value="CARBON DISULFIDE HYDROLASE"/>
    <property type="match status" value="1"/>
</dbReference>
<keyword evidence="3" id="KW-0479">Metal-binding</keyword>
<evidence type="ECO:0000256" key="1">
    <source>
        <dbReference type="ARBA" id="ARBA00001947"/>
    </source>
</evidence>
<gene>
    <name evidence="5" type="ORF">UFOPK3164_00689</name>
    <name evidence="6" type="ORF">UFOPK3427_00502</name>
    <name evidence="7" type="ORF">UFOPK4112_00733</name>
</gene>
<dbReference type="SUPFAM" id="SSF53056">
    <property type="entry name" value="beta-carbonic anhydrase, cab"/>
    <property type="match status" value="1"/>
</dbReference>
<evidence type="ECO:0000256" key="3">
    <source>
        <dbReference type="ARBA" id="ARBA00022723"/>
    </source>
</evidence>
<evidence type="ECO:0000313" key="5">
    <source>
        <dbReference type="EMBL" id="CAB4825042.1"/>
    </source>
</evidence>
<protein>
    <submittedName>
        <fullName evidence="6">Unannotated protein</fullName>
    </submittedName>
</protein>
<accession>A0A6J7DB78</accession>
<dbReference type="Gene3D" id="3.40.1050.10">
    <property type="entry name" value="Carbonic anhydrase"/>
    <property type="match status" value="1"/>
</dbReference>
<name>A0A6J7DB78_9ZZZZ</name>
<dbReference type="EMBL" id="CAFBPM010000005">
    <property type="protein sequence ID" value="CAB5018049.1"/>
    <property type="molecule type" value="Genomic_DNA"/>
</dbReference>
<comment type="cofactor">
    <cofactor evidence="1">
        <name>Zn(2+)</name>
        <dbReference type="ChEBI" id="CHEBI:29105"/>
    </cofactor>
</comment>
<evidence type="ECO:0000256" key="4">
    <source>
        <dbReference type="ARBA" id="ARBA00022833"/>
    </source>
</evidence>
<dbReference type="CDD" id="cd03379">
    <property type="entry name" value="beta_CA_cladeD"/>
    <property type="match status" value="1"/>
</dbReference>
<organism evidence="6">
    <name type="scientific">freshwater metagenome</name>
    <dbReference type="NCBI Taxonomy" id="449393"/>
    <lineage>
        <taxon>unclassified sequences</taxon>
        <taxon>metagenomes</taxon>
        <taxon>ecological metagenomes</taxon>
    </lineage>
</organism>
<dbReference type="AlphaFoldDB" id="A0A6J7DB78"/>
<dbReference type="EMBL" id="CAFBLT010000001">
    <property type="protein sequence ID" value="CAB4866205.1"/>
    <property type="molecule type" value="Genomic_DNA"/>
</dbReference>
<evidence type="ECO:0000256" key="2">
    <source>
        <dbReference type="ARBA" id="ARBA00006217"/>
    </source>
</evidence>
<proteinExistence type="inferred from homology"/>
<dbReference type="InterPro" id="IPR001765">
    <property type="entry name" value="Carbonic_anhydrase"/>
</dbReference>
<reference evidence="6" key="1">
    <citation type="submission" date="2020-05" db="EMBL/GenBank/DDBJ databases">
        <authorList>
            <person name="Chiriac C."/>
            <person name="Salcher M."/>
            <person name="Ghai R."/>
            <person name="Kavagutti S V."/>
        </authorList>
    </citation>
    <scope>NUCLEOTIDE SEQUENCE</scope>
</reference>